<evidence type="ECO:0000256" key="2">
    <source>
        <dbReference type="ARBA" id="ARBA00022448"/>
    </source>
</evidence>
<dbReference type="Gene3D" id="3.40.190.10">
    <property type="entry name" value="Periplasmic binding protein-like II"/>
    <property type="match status" value="1"/>
</dbReference>
<evidence type="ECO:0000313" key="5">
    <source>
        <dbReference type="EMBL" id="ADB10742.1"/>
    </source>
</evidence>
<name>D2Q7I0_BIFDB</name>
<dbReference type="GO" id="GO:1901982">
    <property type="term" value="F:maltose binding"/>
    <property type="evidence" value="ECO:0007669"/>
    <property type="project" value="TreeGrafter"/>
</dbReference>
<dbReference type="HOGENOM" id="CLU_045363_0_0_11"/>
<dbReference type="eggNOG" id="COG1653">
    <property type="taxonomic scope" value="Bacteria"/>
</dbReference>
<dbReference type="SUPFAM" id="SSF53850">
    <property type="entry name" value="Periplasmic binding protein-like II"/>
    <property type="match status" value="1"/>
</dbReference>
<protein>
    <submittedName>
        <fullName evidence="5">Solute-binding protein of ABC transporter system (Lactose)</fullName>
    </submittedName>
</protein>
<keyword evidence="4" id="KW-0812">Transmembrane</keyword>
<dbReference type="Pfam" id="PF01547">
    <property type="entry name" value="SBP_bac_1"/>
    <property type="match status" value="1"/>
</dbReference>
<keyword evidence="4" id="KW-1133">Transmembrane helix</keyword>
<sequence length="486" mass="54256">MKPLSYAVACPLGQMKAYEDVRRDMRFKKSIAAAVAAMSIVGLAACGSGTTGSGTTDTKADKGLDVMGKTITYDPNHLVNDGKPIQIEYWSWGSKGTDPVYKMIESYMKIYPNVTIRTVNVSWDDYWTKLPLALKGKNGPAVFNIHNSYDALIRPYAADYDIDTKALETDYSTASVHEDENGKVKYVDSVINTGNIYYNKTLWKEAGLTDADIPTTWDEFIQVAQKLTKTDGGKMTQAGFNFNGDAYSAIYQGLNYQKGELLFSSDGKKANYDNDVTKENMQFLKDLYDKYKVGSVDFGNDYTQSFGNGQSAMIYAWGHMEGTLKEKYPDIDYGVFATPTFSEGTPFAYDRYNGESTPGINKNQTKEQQAVAQDFIKYLLANDDYIREAVDELNSFPAKVTLQKDEDILAKPIMAAIQPRVDRLIWPGPAPSTVESSGTTAFQNVFQNGMSIDKALKEAQTQMDTDMKSSDFTSMESKYTYFDEHK</sequence>
<dbReference type="PANTHER" id="PTHR30061">
    <property type="entry name" value="MALTOSE-BINDING PERIPLASMIC PROTEIN"/>
    <property type="match status" value="1"/>
</dbReference>
<feature type="transmembrane region" description="Helical" evidence="4">
    <location>
        <begin position="31"/>
        <end position="50"/>
    </location>
</feature>
<dbReference type="PANTHER" id="PTHR30061:SF50">
    <property type="entry name" value="MALTOSE_MALTODEXTRIN-BINDING PERIPLASMIC PROTEIN"/>
    <property type="match status" value="1"/>
</dbReference>
<keyword evidence="6" id="KW-1185">Reference proteome</keyword>
<keyword evidence="2" id="KW-0813">Transport</keyword>
<dbReference type="GO" id="GO:0015768">
    <property type="term" value="P:maltose transport"/>
    <property type="evidence" value="ECO:0007669"/>
    <property type="project" value="TreeGrafter"/>
</dbReference>
<evidence type="ECO:0000313" key="6">
    <source>
        <dbReference type="Proteomes" id="UP000008693"/>
    </source>
</evidence>
<reference evidence="5 6" key="1">
    <citation type="journal article" date="2009" name="PLoS Genet.">
        <title>The Bifidobacterium dentium Bd1 genome sequence reflects its genetic adaptation to the human oral cavity.</title>
        <authorList>
            <person name="Ventura M."/>
            <person name="Turroni F."/>
            <person name="Zomer A."/>
            <person name="Foroni E."/>
            <person name="Giubellini V."/>
            <person name="Bottacini F."/>
            <person name="Canchaya C."/>
            <person name="Claesson M.J."/>
            <person name="He F."/>
            <person name="Mantzourani M."/>
            <person name="Mulas L."/>
            <person name="Ferrarini A."/>
            <person name="Gao B."/>
            <person name="Delledonne M."/>
            <person name="Henrissat B."/>
            <person name="Coutinho P."/>
            <person name="Oggioni M."/>
            <person name="Gupta R.S."/>
            <person name="Zhang Z."/>
            <person name="Beighton D."/>
            <person name="Fitzgerald G.F."/>
            <person name="O'Toole P.W."/>
            <person name="van Sinderen D."/>
        </authorList>
    </citation>
    <scope>NUCLEOTIDE SEQUENCE [LARGE SCALE GENOMIC DNA]</scope>
    <source>
        <strain evidence="6">ATCC 27534 / DSM 20436 / JCM 1195 / Bd1</strain>
    </source>
</reference>
<dbReference type="GO" id="GO:0042956">
    <property type="term" value="P:maltodextrin transmembrane transport"/>
    <property type="evidence" value="ECO:0007669"/>
    <property type="project" value="TreeGrafter"/>
</dbReference>
<dbReference type="Proteomes" id="UP000008693">
    <property type="component" value="Chromosome"/>
</dbReference>
<accession>D2Q7I0</accession>
<keyword evidence="4" id="KW-0472">Membrane</keyword>
<dbReference type="InterPro" id="IPR006059">
    <property type="entry name" value="SBP"/>
</dbReference>
<keyword evidence="3" id="KW-0732">Signal</keyword>
<dbReference type="STRING" id="401473.BDP_2185"/>
<evidence type="ECO:0000256" key="1">
    <source>
        <dbReference type="ARBA" id="ARBA00008520"/>
    </source>
</evidence>
<organism evidence="5 6">
    <name type="scientific">Bifidobacterium dentium (strain ATCC 27534 / DSM 20436 / JCM 1195 / Bd1)</name>
    <dbReference type="NCBI Taxonomy" id="401473"/>
    <lineage>
        <taxon>Bacteria</taxon>
        <taxon>Bacillati</taxon>
        <taxon>Actinomycetota</taxon>
        <taxon>Actinomycetes</taxon>
        <taxon>Bifidobacteriales</taxon>
        <taxon>Bifidobacteriaceae</taxon>
        <taxon>Bifidobacterium</taxon>
    </lineage>
</organism>
<dbReference type="EMBL" id="CP001750">
    <property type="protein sequence ID" value="ADB10742.1"/>
    <property type="molecule type" value="Genomic_DNA"/>
</dbReference>
<proteinExistence type="inferred from homology"/>
<dbReference type="GO" id="GO:0055052">
    <property type="term" value="C:ATP-binding cassette (ABC) transporter complex, substrate-binding subunit-containing"/>
    <property type="evidence" value="ECO:0007669"/>
    <property type="project" value="TreeGrafter"/>
</dbReference>
<evidence type="ECO:0000256" key="3">
    <source>
        <dbReference type="ARBA" id="ARBA00022729"/>
    </source>
</evidence>
<comment type="similarity">
    <text evidence="1">Belongs to the bacterial solute-binding protein 1 family.</text>
</comment>
<gene>
    <name evidence="5" type="ordered locus">BDP_2185</name>
</gene>
<dbReference type="KEGG" id="bde:BDP_2185"/>
<evidence type="ECO:0000256" key="4">
    <source>
        <dbReference type="SAM" id="Phobius"/>
    </source>
</evidence>
<dbReference type="AlphaFoldDB" id="D2Q7I0"/>